<dbReference type="Gene3D" id="3.80.10.10">
    <property type="entry name" value="Ribonuclease Inhibitor"/>
    <property type="match status" value="3"/>
</dbReference>
<dbReference type="FunFam" id="3.80.10.10:FF:002376">
    <property type="entry name" value="Protein CBR-EGG-6"/>
    <property type="match status" value="1"/>
</dbReference>
<dbReference type="InterPro" id="IPR003591">
    <property type="entry name" value="Leu-rich_rpt_typical-subtyp"/>
</dbReference>
<reference evidence="6" key="1">
    <citation type="submission" date="2017-10" db="EMBL/GenBank/DDBJ databases">
        <title>Rapid genome shrinkage in a self-fertile nematode reveals novel sperm competition proteins.</title>
        <authorList>
            <person name="Yin D."/>
            <person name="Schwarz E.M."/>
            <person name="Thomas C.G."/>
            <person name="Felde R.L."/>
            <person name="Korf I.F."/>
            <person name="Cutter A.D."/>
            <person name="Schartner C.M."/>
            <person name="Ralston E.J."/>
            <person name="Meyer B.J."/>
            <person name="Haag E.S."/>
        </authorList>
    </citation>
    <scope>NUCLEOTIDE SEQUENCE [LARGE SCALE GENOMIC DNA]</scope>
    <source>
        <strain evidence="6">JU1422</strain>
    </source>
</reference>
<dbReference type="AlphaFoldDB" id="A0A2G5VUY6"/>
<keyword evidence="4" id="KW-1133">Transmembrane helix</keyword>
<dbReference type="PROSITE" id="PS51450">
    <property type="entry name" value="LRR"/>
    <property type="match status" value="3"/>
</dbReference>
<sequence length="995" mass="109584">MCVSPADEYYFLGLLREEVGGVRVHHPLAPLVILSSTIRRNRMRWMLIHAFVVLAHLLTSTFADVTCPRIPEKCTCKVSKNLVVLECDGVDVRSIAQSIGTNQIDELHIANGKNVKIDALPFTGLRTIAIVNSTLESFAPTAWRHVESTIEHITITGNRLKTVPAFGNLTTLMSLNLNSNEISSIPDKALGGLSALTQLRLEDNKICDFPTKSLDGVKQSLVLLDVSGNCLSTIPAQILRNAANLMYLDLGSNNISEINNFELMNLPFLRELRVQNNSLRRIHPMAFMNVPQLQYLYLQDNIISTLDGNRLQAFKNLEVLDVSNNALYALPSLKDLPNLKQVRVDGNLISKIDTLAFSNNPKLQLISIQNNNIVQISRNSFESLDKLVVLLVGNNSLAKIERGMFDGMKNLQQLSIRNNTLTSLDASSFAQLPHMTTLDLGYNKIQKIEEGTFDKLVKLFWLDLSNNEISGFQTNVFKKKISNILLDGNKLICDESINEFLTYLVANKVRTFLPFQQEITCHGPEKYAGVRLKDLMMKKANETISEGTRLMGIPQANNNHNLLSSFLPSLGPLGNMNAANVPLVNTLTNTIPALRSIPGFGGAAPAGTGAASVPNKHLNDAIEDFTGPLVRFATGGQPVASDIEQLIRSIPNMVVNVPGFGDVDLSKMDPTMIQYVLNGGQIPGIDKATLESIVKQAMKKMHTAAAANLAGNPIDGQDKVLPPLEKLPSELVTQVMSGESLPGLDKAQTKTIMEYYTHQMPGMDGIPARPIQNHGNASTSMFNPAMFDLLKMLPPGYNLSKIPMEVITAVTRGEVPDMRLLPQDLVEHFKQHTSSLTSMFAGATAKNISIEEILEKLPVFVRPELSTFVPYDINELTSEMVLEQEQNERHRHIRMITAIALAFVGAVTVCVLIFFVNYTKKQRRARKSFLRSSPTSSGPSAANNSHHSSAAPSPIRPPMMSIPKTPINRTLESTFGQPQLCSTLIDTPQVNRSRP</sequence>
<evidence type="ECO:0000313" key="6">
    <source>
        <dbReference type="Proteomes" id="UP000230233"/>
    </source>
</evidence>
<evidence type="ECO:0000256" key="3">
    <source>
        <dbReference type="SAM" id="MobiDB-lite"/>
    </source>
</evidence>
<proteinExistence type="predicted"/>
<dbReference type="SMART" id="SM00365">
    <property type="entry name" value="LRR_SD22"/>
    <property type="match status" value="8"/>
</dbReference>
<dbReference type="SMART" id="SM00364">
    <property type="entry name" value="LRR_BAC"/>
    <property type="match status" value="6"/>
</dbReference>
<comment type="caution">
    <text evidence="5">The sequence shown here is derived from an EMBL/GenBank/DDBJ whole genome shotgun (WGS) entry which is preliminary data.</text>
</comment>
<dbReference type="PANTHER" id="PTHR24366:SF170">
    <property type="entry name" value="RE50361P"/>
    <property type="match status" value="1"/>
</dbReference>
<evidence type="ECO:0000256" key="4">
    <source>
        <dbReference type="SAM" id="Phobius"/>
    </source>
</evidence>
<dbReference type="Proteomes" id="UP000230233">
    <property type="component" value="Chromosome I"/>
</dbReference>
<keyword evidence="4" id="KW-0812">Transmembrane</keyword>
<keyword evidence="2" id="KW-0677">Repeat</keyword>
<dbReference type="STRING" id="1611254.A0A2G5VUY6"/>
<gene>
    <name evidence="5" type="primary">Cni-egg-6</name>
    <name evidence="5" type="synonym">Cnig_chr_I.g798</name>
    <name evidence="5" type="ORF">B9Z55_000798</name>
</gene>
<feature type="region of interest" description="Disordered" evidence="3">
    <location>
        <begin position="929"/>
        <end position="969"/>
    </location>
</feature>
<dbReference type="SUPFAM" id="SSF52058">
    <property type="entry name" value="L domain-like"/>
    <property type="match status" value="2"/>
</dbReference>
<dbReference type="Pfam" id="PF13855">
    <property type="entry name" value="LRR_8"/>
    <property type="match status" value="4"/>
</dbReference>
<dbReference type="InterPro" id="IPR001611">
    <property type="entry name" value="Leu-rich_rpt"/>
</dbReference>
<evidence type="ECO:0008006" key="7">
    <source>
        <dbReference type="Google" id="ProtNLM"/>
    </source>
</evidence>
<evidence type="ECO:0000256" key="2">
    <source>
        <dbReference type="ARBA" id="ARBA00022737"/>
    </source>
</evidence>
<dbReference type="PANTHER" id="PTHR24366">
    <property type="entry name" value="IG(IMMUNOGLOBULIN) AND LRR(LEUCINE RICH REPEAT) DOMAINS"/>
    <property type="match status" value="1"/>
</dbReference>
<keyword evidence="6" id="KW-1185">Reference proteome</keyword>
<keyword evidence="1" id="KW-0433">Leucine-rich repeat</keyword>
<dbReference type="InterPro" id="IPR032675">
    <property type="entry name" value="LRR_dom_sf"/>
</dbReference>
<keyword evidence="4" id="KW-0472">Membrane</keyword>
<dbReference type="OrthoDB" id="1055097at2759"/>
<dbReference type="FunFam" id="3.80.10.10:FF:002378">
    <property type="entry name" value="Protein CBR-EGG-6"/>
    <property type="match status" value="1"/>
</dbReference>
<evidence type="ECO:0000256" key="1">
    <source>
        <dbReference type="ARBA" id="ARBA00022614"/>
    </source>
</evidence>
<feature type="compositionally biased region" description="Low complexity" evidence="3">
    <location>
        <begin position="936"/>
        <end position="963"/>
    </location>
</feature>
<organism evidence="5 6">
    <name type="scientific">Caenorhabditis nigoni</name>
    <dbReference type="NCBI Taxonomy" id="1611254"/>
    <lineage>
        <taxon>Eukaryota</taxon>
        <taxon>Metazoa</taxon>
        <taxon>Ecdysozoa</taxon>
        <taxon>Nematoda</taxon>
        <taxon>Chromadorea</taxon>
        <taxon>Rhabditida</taxon>
        <taxon>Rhabditina</taxon>
        <taxon>Rhabditomorpha</taxon>
        <taxon>Rhabditoidea</taxon>
        <taxon>Rhabditidae</taxon>
        <taxon>Peloderinae</taxon>
        <taxon>Caenorhabditis</taxon>
    </lineage>
</organism>
<evidence type="ECO:0000313" key="5">
    <source>
        <dbReference type="EMBL" id="PIC55588.1"/>
    </source>
</evidence>
<protein>
    <recommendedName>
        <fullName evidence="7">LRRCT domain-containing protein</fullName>
    </recommendedName>
</protein>
<dbReference type="SMART" id="SM00369">
    <property type="entry name" value="LRR_TYP"/>
    <property type="match status" value="12"/>
</dbReference>
<dbReference type="EMBL" id="PDUG01000001">
    <property type="protein sequence ID" value="PIC55588.1"/>
    <property type="molecule type" value="Genomic_DNA"/>
</dbReference>
<dbReference type="FunFam" id="3.80.10.10:FF:001622">
    <property type="entry name" value="Leucine-rich repeat-containing protein egg-6"/>
    <property type="match status" value="1"/>
</dbReference>
<feature type="transmembrane region" description="Helical" evidence="4">
    <location>
        <begin position="895"/>
        <end position="918"/>
    </location>
</feature>
<name>A0A2G5VUY6_9PELO</name>
<accession>A0A2G5VUY6</accession>